<evidence type="ECO:0000313" key="2">
    <source>
        <dbReference type="Proteomes" id="UP000228934"/>
    </source>
</evidence>
<name>A0A2G9S1Q3_AQUCT</name>
<dbReference type="Proteomes" id="UP000228934">
    <property type="component" value="Unassembled WGS sequence"/>
</dbReference>
<sequence>MVEENSFICLHIMRYRRTTESCRGELNSTAINTCSNFLSPRVFFSILKSQSAAITIVQHFNVKA</sequence>
<protein>
    <submittedName>
        <fullName evidence="1">Uncharacterized protein</fullName>
    </submittedName>
</protein>
<dbReference type="AlphaFoldDB" id="A0A2G9S1Q3"/>
<evidence type="ECO:0000313" key="1">
    <source>
        <dbReference type="EMBL" id="PIO34072.1"/>
    </source>
</evidence>
<proteinExistence type="predicted"/>
<reference evidence="2" key="1">
    <citation type="journal article" date="2017" name="Nat. Commun.">
        <title>The North American bullfrog draft genome provides insight into hormonal regulation of long noncoding RNA.</title>
        <authorList>
            <person name="Hammond S.A."/>
            <person name="Warren R.L."/>
            <person name="Vandervalk B.P."/>
            <person name="Kucuk E."/>
            <person name="Khan H."/>
            <person name="Gibb E.A."/>
            <person name="Pandoh P."/>
            <person name="Kirk H."/>
            <person name="Zhao Y."/>
            <person name="Jones M."/>
            <person name="Mungall A.J."/>
            <person name="Coope R."/>
            <person name="Pleasance S."/>
            <person name="Moore R.A."/>
            <person name="Holt R.A."/>
            <person name="Round J.M."/>
            <person name="Ohora S."/>
            <person name="Walle B.V."/>
            <person name="Veldhoen N."/>
            <person name="Helbing C.C."/>
            <person name="Birol I."/>
        </authorList>
    </citation>
    <scope>NUCLEOTIDE SEQUENCE [LARGE SCALE GENOMIC DNA]</scope>
</reference>
<accession>A0A2G9S1Q3</accession>
<gene>
    <name evidence="1" type="ORF">AB205_0002820</name>
</gene>
<organism evidence="1 2">
    <name type="scientific">Aquarana catesbeiana</name>
    <name type="common">American bullfrog</name>
    <name type="synonym">Rana catesbeiana</name>
    <dbReference type="NCBI Taxonomy" id="8400"/>
    <lineage>
        <taxon>Eukaryota</taxon>
        <taxon>Metazoa</taxon>
        <taxon>Chordata</taxon>
        <taxon>Craniata</taxon>
        <taxon>Vertebrata</taxon>
        <taxon>Euteleostomi</taxon>
        <taxon>Amphibia</taxon>
        <taxon>Batrachia</taxon>
        <taxon>Anura</taxon>
        <taxon>Neobatrachia</taxon>
        <taxon>Ranoidea</taxon>
        <taxon>Ranidae</taxon>
        <taxon>Aquarana</taxon>
    </lineage>
</organism>
<dbReference type="OrthoDB" id="5950222at2759"/>
<dbReference type="EMBL" id="KV928804">
    <property type="protein sequence ID" value="PIO34072.1"/>
    <property type="molecule type" value="Genomic_DNA"/>
</dbReference>
<keyword evidence="2" id="KW-1185">Reference proteome</keyword>